<dbReference type="RefSeq" id="XP_024700667.1">
    <property type="nucleotide sequence ID" value="XM_024853552.1"/>
</dbReference>
<feature type="compositionally biased region" description="Basic residues" evidence="1">
    <location>
        <begin position="528"/>
        <end position="537"/>
    </location>
</feature>
<keyword evidence="4" id="KW-1185">Reference proteome</keyword>
<protein>
    <submittedName>
        <fullName evidence="3">Cysteine proteinase</fullName>
    </submittedName>
</protein>
<feature type="region of interest" description="Disordered" evidence="1">
    <location>
        <begin position="495"/>
        <end position="568"/>
    </location>
</feature>
<evidence type="ECO:0000313" key="3">
    <source>
        <dbReference type="EMBL" id="PLB45365.1"/>
    </source>
</evidence>
<dbReference type="InterPro" id="IPR028889">
    <property type="entry name" value="USP"/>
</dbReference>
<dbReference type="InterPro" id="IPR050164">
    <property type="entry name" value="Peptidase_C19"/>
</dbReference>
<dbReference type="Gene3D" id="3.90.70.10">
    <property type="entry name" value="Cysteine proteinases"/>
    <property type="match status" value="1"/>
</dbReference>
<dbReference type="Pfam" id="PF00443">
    <property type="entry name" value="UCH"/>
    <property type="match status" value="1"/>
</dbReference>
<evidence type="ECO:0000256" key="1">
    <source>
        <dbReference type="SAM" id="MobiDB-lite"/>
    </source>
</evidence>
<reference evidence="3 4" key="1">
    <citation type="submission" date="2016-12" db="EMBL/GenBank/DDBJ databases">
        <title>The genomes of Aspergillus section Nigri reveals drivers in fungal speciation.</title>
        <authorList>
            <consortium name="DOE Joint Genome Institute"/>
            <person name="Vesth T.C."/>
            <person name="Nybo J."/>
            <person name="Theobald S."/>
            <person name="Brandl J."/>
            <person name="Frisvad J.C."/>
            <person name="Nielsen K.F."/>
            <person name="Lyhne E.K."/>
            <person name="Kogle M.E."/>
            <person name="Kuo A."/>
            <person name="Riley R."/>
            <person name="Clum A."/>
            <person name="Nolan M."/>
            <person name="Lipzen A."/>
            <person name="Salamov A."/>
            <person name="Henrissat B."/>
            <person name="Wiebenga A."/>
            <person name="De Vries R.P."/>
            <person name="Grigoriev I.V."/>
            <person name="Mortensen U.H."/>
            <person name="Andersen M.R."/>
            <person name="Baker S.E."/>
        </authorList>
    </citation>
    <scope>NUCLEOTIDE SEQUENCE [LARGE SCALE GENOMIC DNA]</scope>
    <source>
        <strain evidence="3 4">IBT 23096</strain>
    </source>
</reference>
<dbReference type="GO" id="GO:0004843">
    <property type="term" value="F:cysteine-type deubiquitinase activity"/>
    <property type="evidence" value="ECO:0007669"/>
    <property type="project" value="InterPro"/>
</dbReference>
<dbReference type="GO" id="GO:0005829">
    <property type="term" value="C:cytosol"/>
    <property type="evidence" value="ECO:0007669"/>
    <property type="project" value="TreeGrafter"/>
</dbReference>
<dbReference type="PANTHER" id="PTHR24006">
    <property type="entry name" value="UBIQUITIN CARBOXYL-TERMINAL HYDROLASE"/>
    <property type="match status" value="1"/>
</dbReference>
<dbReference type="STRING" id="1392250.A0A2I2FXJ9"/>
<evidence type="ECO:0000313" key="4">
    <source>
        <dbReference type="Proteomes" id="UP000234275"/>
    </source>
</evidence>
<accession>A0A2I2FXJ9</accession>
<organism evidence="3 4">
    <name type="scientific">Aspergillus steynii IBT 23096</name>
    <dbReference type="NCBI Taxonomy" id="1392250"/>
    <lineage>
        <taxon>Eukaryota</taxon>
        <taxon>Fungi</taxon>
        <taxon>Dikarya</taxon>
        <taxon>Ascomycota</taxon>
        <taxon>Pezizomycotina</taxon>
        <taxon>Eurotiomycetes</taxon>
        <taxon>Eurotiomycetidae</taxon>
        <taxon>Eurotiales</taxon>
        <taxon>Aspergillaceae</taxon>
        <taxon>Aspergillus</taxon>
        <taxon>Aspergillus subgen. Circumdati</taxon>
    </lineage>
</organism>
<dbReference type="CDD" id="cd02257">
    <property type="entry name" value="Peptidase_C19"/>
    <property type="match status" value="1"/>
</dbReference>
<feature type="compositionally biased region" description="Low complexity" evidence="1">
    <location>
        <begin position="412"/>
        <end position="423"/>
    </location>
</feature>
<dbReference type="InterPro" id="IPR038765">
    <property type="entry name" value="Papain-like_cys_pep_sf"/>
</dbReference>
<dbReference type="GO" id="GO:0005634">
    <property type="term" value="C:nucleus"/>
    <property type="evidence" value="ECO:0007669"/>
    <property type="project" value="TreeGrafter"/>
</dbReference>
<feature type="compositionally biased region" description="Basic and acidic residues" evidence="1">
    <location>
        <begin position="518"/>
        <end position="527"/>
    </location>
</feature>
<dbReference type="Proteomes" id="UP000234275">
    <property type="component" value="Unassembled WGS sequence"/>
</dbReference>
<feature type="region of interest" description="Disordered" evidence="1">
    <location>
        <begin position="412"/>
        <end position="431"/>
    </location>
</feature>
<gene>
    <name evidence="3" type="ORF">P170DRAFT_478330</name>
</gene>
<name>A0A2I2FXJ9_9EURO</name>
<feature type="region of interest" description="Disordered" evidence="1">
    <location>
        <begin position="349"/>
        <end position="395"/>
    </location>
</feature>
<feature type="domain" description="USP" evidence="2">
    <location>
        <begin position="36"/>
        <end position="345"/>
    </location>
</feature>
<dbReference type="PANTHER" id="PTHR24006:SF937">
    <property type="entry name" value="UBIQUITIN CARBOXYL-TERMINAL HYDROLASE"/>
    <property type="match status" value="1"/>
</dbReference>
<evidence type="ECO:0000259" key="2">
    <source>
        <dbReference type="PROSITE" id="PS50235"/>
    </source>
</evidence>
<proteinExistence type="predicted"/>
<dbReference type="VEuPathDB" id="FungiDB:P170DRAFT_478330"/>
<dbReference type="InterPro" id="IPR001394">
    <property type="entry name" value="Peptidase_C19_UCH"/>
</dbReference>
<dbReference type="EMBL" id="MSFO01000007">
    <property type="protein sequence ID" value="PLB45365.1"/>
    <property type="molecule type" value="Genomic_DNA"/>
</dbReference>
<feature type="compositionally biased region" description="Low complexity" evidence="1">
    <location>
        <begin position="357"/>
        <end position="367"/>
    </location>
</feature>
<comment type="caution">
    <text evidence="3">The sequence shown here is derived from an EMBL/GenBank/DDBJ whole genome shotgun (WGS) entry which is preliminary data.</text>
</comment>
<sequence length="568" mass="61822">MDSSNDPEGSRNQTSRQVIPVPTAWSAEYQGLTPSKGFLNTSTVCYRNSALCFLLHSPTLLNWLAAHHGDQGCEEQCVSCQLHRLAVSFWKGNSENDDQETVLMVLWVQLQASTWDYVDLEEQQDVREFIEQLFGQMYQDAQAKQVDLNPLLKIALDVAFECKTCGKATPGPPYKEFLCAASFPEDLKVGDAVSIEELLSGCYSGSTVDRDCEHCERKTEHLRTDKVVQVPEVLLVHLNRIGGPGGEKSFNNVSLGDQVVLPESLRRGLADKDDICYELYTIIFHEGDTIESGHYTAAVKAPTGRWMLINDEQVESVQSLKKLMNMGKGKKKHSATAYVLGYRRLPLTSESMPAGGDSSPAQVSDSASSREKSSQARARPLDGTPSADPALLVPGSDIAPGSLSSVSSLTSLGSLGSPSAPGSPVRPGVTMDGTISLDGRDIVWTIQQQLAIPSDAGPLIKLKPRSRVQFADIRLRFTSGEEVLEANHTISLKPLKPNNARKARTEKSAKIMNTKSKRTADGTDQKKKAAKPGKQAKPRGVQKSAQAQSTGVQASTKTKTGRVRKKAR</sequence>
<dbReference type="GeneID" id="36561250"/>
<dbReference type="GO" id="GO:0016579">
    <property type="term" value="P:protein deubiquitination"/>
    <property type="evidence" value="ECO:0007669"/>
    <property type="project" value="InterPro"/>
</dbReference>
<dbReference type="SUPFAM" id="SSF54001">
    <property type="entry name" value="Cysteine proteinases"/>
    <property type="match status" value="1"/>
</dbReference>
<feature type="compositionally biased region" description="Polar residues" evidence="1">
    <location>
        <begin position="543"/>
        <end position="558"/>
    </location>
</feature>
<dbReference type="OrthoDB" id="289038at2759"/>
<dbReference type="AlphaFoldDB" id="A0A2I2FXJ9"/>
<dbReference type="PROSITE" id="PS50235">
    <property type="entry name" value="USP_3"/>
    <property type="match status" value="1"/>
</dbReference>
<feature type="compositionally biased region" description="Basic residues" evidence="1">
    <location>
        <begin position="559"/>
        <end position="568"/>
    </location>
</feature>